<dbReference type="InterPro" id="IPR050712">
    <property type="entry name" value="NAD(P)H-dep_reductase"/>
</dbReference>
<dbReference type="GO" id="GO:0005829">
    <property type="term" value="C:cytosol"/>
    <property type="evidence" value="ECO:0007669"/>
    <property type="project" value="TreeGrafter"/>
</dbReference>
<dbReference type="InterPro" id="IPR029039">
    <property type="entry name" value="Flavoprotein-like_sf"/>
</dbReference>
<dbReference type="EC" id="1.7.-.-" evidence="2"/>
<protein>
    <submittedName>
        <fullName evidence="2">FMN-dependent NADPH-azoreductase</fullName>
        <ecNumber evidence="2">1.7.-.-</ecNumber>
    </submittedName>
</protein>
<organism evidence="2 3">
    <name type="scientific">Pseudooceanicola marinus</name>
    <dbReference type="NCBI Taxonomy" id="396013"/>
    <lineage>
        <taxon>Bacteria</taxon>
        <taxon>Pseudomonadati</taxon>
        <taxon>Pseudomonadota</taxon>
        <taxon>Alphaproteobacteria</taxon>
        <taxon>Rhodobacterales</taxon>
        <taxon>Paracoccaceae</taxon>
        <taxon>Pseudooceanicola</taxon>
    </lineage>
</organism>
<reference evidence="2 3" key="1">
    <citation type="submission" date="2017-03" db="EMBL/GenBank/DDBJ databases">
        <authorList>
            <person name="Afonso C.L."/>
            <person name="Miller P.J."/>
            <person name="Scott M.A."/>
            <person name="Spackman E."/>
            <person name="Goraichik I."/>
            <person name="Dimitrov K.M."/>
            <person name="Suarez D.L."/>
            <person name="Swayne D.E."/>
        </authorList>
    </citation>
    <scope>NUCLEOTIDE SEQUENCE [LARGE SCALE GENOMIC DNA]</scope>
    <source>
        <strain evidence="2 3">CECT 7751</strain>
    </source>
</reference>
<name>A0A1X6Z1R4_9RHOB</name>
<evidence type="ECO:0000313" key="2">
    <source>
        <dbReference type="EMBL" id="SLN37851.1"/>
    </source>
</evidence>
<dbReference type="Gene3D" id="3.40.50.360">
    <property type="match status" value="1"/>
</dbReference>
<dbReference type="PANTHER" id="PTHR30543">
    <property type="entry name" value="CHROMATE REDUCTASE"/>
    <property type="match status" value="1"/>
</dbReference>
<proteinExistence type="predicted"/>
<feature type="domain" description="NADPH-dependent FMN reductase-like" evidence="1">
    <location>
        <begin position="8"/>
        <end position="150"/>
    </location>
</feature>
<dbReference type="EMBL" id="FWFN01000003">
    <property type="protein sequence ID" value="SLN37851.1"/>
    <property type="molecule type" value="Genomic_DNA"/>
</dbReference>
<keyword evidence="3" id="KW-1185">Reference proteome</keyword>
<keyword evidence="2" id="KW-0560">Oxidoreductase</keyword>
<dbReference type="Proteomes" id="UP000193963">
    <property type="component" value="Unassembled WGS sequence"/>
</dbReference>
<evidence type="ECO:0000259" key="1">
    <source>
        <dbReference type="Pfam" id="PF03358"/>
    </source>
</evidence>
<dbReference type="PANTHER" id="PTHR30543:SF21">
    <property type="entry name" value="NAD(P)H-DEPENDENT FMN REDUCTASE LOT6"/>
    <property type="match status" value="1"/>
</dbReference>
<sequence length="192" mass="20776">MSSDSKLKLKIVIGSTRPGRVGPDVANWVDTGAREHGGFAVELVDLADIGLPLLDEPKHPAMQDYQHDHTKKWSAVIGDADAVIFVTPEYDFFAPATLVNALQVIAKEWKYKPVGIVSYGGISGGLRSAQELRTLIANKGAMPLPNVVPIPMVFPLLEDGTVKANDPMKEGLQGLFDELLKWGQALKPLHSA</sequence>
<dbReference type="GO" id="GO:0010181">
    <property type="term" value="F:FMN binding"/>
    <property type="evidence" value="ECO:0007669"/>
    <property type="project" value="TreeGrafter"/>
</dbReference>
<dbReference type="SUPFAM" id="SSF52218">
    <property type="entry name" value="Flavoproteins"/>
    <property type="match status" value="1"/>
</dbReference>
<evidence type="ECO:0000313" key="3">
    <source>
        <dbReference type="Proteomes" id="UP000193963"/>
    </source>
</evidence>
<accession>A0A1X6Z1R4</accession>
<dbReference type="InterPro" id="IPR005025">
    <property type="entry name" value="FMN_Rdtase-like_dom"/>
</dbReference>
<dbReference type="Pfam" id="PF03358">
    <property type="entry name" value="FMN_red"/>
    <property type="match status" value="1"/>
</dbReference>
<dbReference type="AlphaFoldDB" id="A0A1X6Z1R4"/>
<dbReference type="OrthoDB" id="9812295at2"/>
<dbReference type="RefSeq" id="WP_085887558.1">
    <property type="nucleotide sequence ID" value="NZ_FWFN01000003.1"/>
</dbReference>
<gene>
    <name evidence="2" type="primary">azr_1</name>
    <name evidence="2" type="ORF">PSM7751_01682</name>
</gene>
<dbReference type="GO" id="GO:0016491">
    <property type="term" value="F:oxidoreductase activity"/>
    <property type="evidence" value="ECO:0007669"/>
    <property type="project" value="UniProtKB-KW"/>
</dbReference>